<name>A0AAV7NI81_PLEWA</name>
<gene>
    <name evidence="2" type="ORF">NDU88_004030</name>
</gene>
<accession>A0AAV7NI81</accession>
<evidence type="ECO:0000313" key="2">
    <source>
        <dbReference type="EMBL" id="KAJ1115808.1"/>
    </source>
</evidence>
<dbReference type="EMBL" id="JANPWB010000012">
    <property type="protein sequence ID" value="KAJ1115808.1"/>
    <property type="molecule type" value="Genomic_DNA"/>
</dbReference>
<sequence>MGSTIGPLCPARSSCDPIVHKAALLGNSLSPERYTYRECGALARLSGEREESFAQLLSPSRAARKSHDSSPTLARTW</sequence>
<proteinExistence type="predicted"/>
<evidence type="ECO:0000256" key="1">
    <source>
        <dbReference type="SAM" id="MobiDB-lite"/>
    </source>
</evidence>
<reference evidence="2" key="1">
    <citation type="journal article" date="2022" name="bioRxiv">
        <title>Sequencing and chromosome-scale assembly of the giantPleurodeles waltlgenome.</title>
        <authorList>
            <person name="Brown T."/>
            <person name="Elewa A."/>
            <person name="Iarovenko S."/>
            <person name="Subramanian E."/>
            <person name="Araus A.J."/>
            <person name="Petzold A."/>
            <person name="Susuki M."/>
            <person name="Suzuki K.-i.T."/>
            <person name="Hayashi T."/>
            <person name="Toyoda A."/>
            <person name="Oliveira C."/>
            <person name="Osipova E."/>
            <person name="Leigh N.D."/>
            <person name="Simon A."/>
            <person name="Yun M.H."/>
        </authorList>
    </citation>
    <scope>NUCLEOTIDE SEQUENCE</scope>
    <source>
        <strain evidence="2">20211129_DDA</strain>
        <tissue evidence="2">Liver</tissue>
    </source>
</reference>
<dbReference type="AlphaFoldDB" id="A0AAV7NI81"/>
<organism evidence="2 3">
    <name type="scientific">Pleurodeles waltl</name>
    <name type="common">Iberian ribbed newt</name>
    <dbReference type="NCBI Taxonomy" id="8319"/>
    <lineage>
        <taxon>Eukaryota</taxon>
        <taxon>Metazoa</taxon>
        <taxon>Chordata</taxon>
        <taxon>Craniata</taxon>
        <taxon>Vertebrata</taxon>
        <taxon>Euteleostomi</taxon>
        <taxon>Amphibia</taxon>
        <taxon>Batrachia</taxon>
        <taxon>Caudata</taxon>
        <taxon>Salamandroidea</taxon>
        <taxon>Salamandridae</taxon>
        <taxon>Pleurodelinae</taxon>
        <taxon>Pleurodeles</taxon>
    </lineage>
</organism>
<evidence type="ECO:0000313" key="3">
    <source>
        <dbReference type="Proteomes" id="UP001066276"/>
    </source>
</evidence>
<dbReference type="Proteomes" id="UP001066276">
    <property type="component" value="Chromosome 8"/>
</dbReference>
<feature type="region of interest" description="Disordered" evidence="1">
    <location>
        <begin position="56"/>
        <end position="77"/>
    </location>
</feature>
<keyword evidence="3" id="KW-1185">Reference proteome</keyword>
<comment type="caution">
    <text evidence="2">The sequence shown here is derived from an EMBL/GenBank/DDBJ whole genome shotgun (WGS) entry which is preliminary data.</text>
</comment>
<protein>
    <submittedName>
        <fullName evidence="2">Uncharacterized protein</fullName>
    </submittedName>
</protein>